<organism evidence="2 3">
    <name type="scientific">Danaus plexippus plexippus</name>
    <dbReference type="NCBI Taxonomy" id="278856"/>
    <lineage>
        <taxon>Eukaryota</taxon>
        <taxon>Metazoa</taxon>
        <taxon>Ecdysozoa</taxon>
        <taxon>Arthropoda</taxon>
        <taxon>Hexapoda</taxon>
        <taxon>Insecta</taxon>
        <taxon>Pterygota</taxon>
        <taxon>Neoptera</taxon>
        <taxon>Endopterygota</taxon>
        <taxon>Lepidoptera</taxon>
        <taxon>Glossata</taxon>
        <taxon>Ditrysia</taxon>
        <taxon>Papilionoidea</taxon>
        <taxon>Nymphalidae</taxon>
        <taxon>Danainae</taxon>
        <taxon>Danaini</taxon>
        <taxon>Danaina</taxon>
        <taxon>Danaus</taxon>
        <taxon>Danaus</taxon>
    </lineage>
</organism>
<dbReference type="Proteomes" id="UP000007151">
    <property type="component" value="Unassembled WGS sequence"/>
</dbReference>
<evidence type="ECO:0000256" key="1">
    <source>
        <dbReference type="SAM" id="MobiDB-lite"/>
    </source>
</evidence>
<feature type="region of interest" description="Disordered" evidence="1">
    <location>
        <begin position="49"/>
        <end position="72"/>
    </location>
</feature>
<protein>
    <submittedName>
        <fullName evidence="2">Uncharacterized protein</fullName>
    </submittedName>
</protein>
<dbReference type="EMBL" id="AGBW02005921">
    <property type="protein sequence ID" value="OWR55252.1"/>
    <property type="molecule type" value="Genomic_DNA"/>
</dbReference>
<dbReference type="InParanoid" id="A0A212FNC5"/>
<evidence type="ECO:0000313" key="2">
    <source>
        <dbReference type="EMBL" id="OWR55252.1"/>
    </source>
</evidence>
<gene>
    <name evidence="2" type="ORF">KGM_201768</name>
</gene>
<proteinExistence type="predicted"/>
<evidence type="ECO:0000313" key="3">
    <source>
        <dbReference type="Proteomes" id="UP000007151"/>
    </source>
</evidence>
<dbReference type="AlphaFoldDB" id="A0A212FNC5"/>
<name>A0A212FNC5_DANPL</name>
<sequence length="88" mass="10810">MRFKKNCELSDKKFRKILNPMGDPLLHSYPYSKHDFQLILHQMKLKRMETEQKAEKERRRRERLLQKKDPKNKEFKCSPCDMIFPTKV</sequence>
<dbReference type="KEGG" id="dpl:KGM_201768"/>
<comment type="caution">
    <text evidence="2">The sequence shown here is derived from an EMBL/GenBank/DDBJ whole genome shotgun (WGS) entry which is preliminary data.</text>
</comment>
<reference evidence="2 3" key="1">
    <citation type="journal article" date="2011" name="Cell">
        <title>The monarch butterfly genome yields insights into long-distance migration.</title>
        <authorList>
            <person name="Zhan S."/>
            <person name="Merlin C."/>
            <person name="Boore J.L."/>
            <person name="Reppert S.M."/>
        </authorList>
    </citation>
    <scope>NUCLEOTIDE SEQUENCE [LARGE SCALE GENOMIC DNA]</scope>
    <source>
        <strain evidence="2">F-2</strain>
    </source>
</reference>
<accession>A0A212FNC5</accession>
<keyword evidence="3" id="KW-1185">Reference proteome</keyword>